<feature type="transmembrane region" description="Helical" evidence="6">
    <location>
        <begin position="214"/>
        <end position="236"/>
    </location>
</feature>
<reference evidence="8 9" key="1">
    <citation type="submission" date="2019-07" db="EMBL/GenBank/DDBJ databases">
        <title>Draft genome assembly of a fouling barnacle, Amphibalanus amphitrite (Darwin, 1854): The first reference genome for Thecostraca.</title>
        <authorList>
            <person name="Kim W."/>
        </authorList>
    </citation>
    <scope>NUCLEOTIDE SEQUENCE [LARGE SCALE GENOMIC DNA]</scope>
    <source>
        <strain evidence="8">SNU_AA5</strain>
        <tissue evidence="8">Soma without cirri and trophi</tissue>
    </source>
</reference>
<dbReference type="Pfam" id="PF00909">
    <property type="entry name" value="Ammonium_transp"/>
    <property type="match status" value="1"/>
</dbReference>
<evidence type="ECO:0000259" key="7">
    <source>
        <dbReference type="Pfam" id="PF00909"/>
    </source>
</evidence>
<evidence type="ECO:0000256" key="5">
    <source>
        <dbReference type="ARBA" id="ARBA00023136"/>
    </source>
</evidence>
<dbReference type="AlphaFoldDB" id="A0A6A4W2A3"/>
<dbReference type="Proteomes" id="UP000440578">
    <property type="component" value="Unassembled WGS sequence"/>
</dbReference>
<keyword evidence="5 6" id="KW-0472">Membrane</keyword>
<dbReference type="EMBL" id="VIIS01001368">
    <property type="protein sequence ID" value="KAF0299379.1"/>
    <property type="molecule type" value="Genomic_DNA"/>
</dbReference>
<dbReference type="GO" id="GO:0008519">
    <property type="term" value="F:ammonium channel activity"/>
    <property type="evidence" value="ECO:0007669"/>
    <property type="project" value="InterPro"/>
</dbReference>
<feature type="domain" description="Ammonium transporter AmtB-like" evidence="7">
    <location>
        <begin position="5"/>
        <end position="397"/>
    </location>
</feature>
<keyword evidence="3 6" id="KW-0812">Transmembrane</keyword>
<dbReference type="PRINTS" id="PR00342">
    <property type="entry name" value="RHESUSRHD"/>
</dbReference>
<dbReference type="SUPFAM" id="SSF111352">
    <property type="entry name" value="Ammonium transporter"/>
    <property type="match status" value="1"/>
</dbReference>
<gene>
    <name evidence="8" type="primary">rhbg_1</name>
    <name evidence="8" type="ORF">FJT64_027830</name>
</gene>
<feature type="transmembrane region" description="Helical" evidence="6">
    <location>
        <begin position="189"/>
        <end position="208"/>
    </location>
</feature>
<evidence type="ECO:0000313" key="9">
    <source>
        <dbReference type="Proteomes" id="UP000440578"/>
    </source>
</evidence>
<organism evidence="8 9">
    <name type="scientific">Amphibalanus amphitrite</name>
    <name type="common">Striped barnacle</name>
    <name type="synonym">Balanus amphitrite</name>
    <dbReference type="NCBI Taxonomy" id="1232801"/>
    <lineage>
        <taxon>Eukaryota</taxon>
        <taxon>Metazoa</taxon>
        <taxon>Ecdysozoa</taxon>
        <taxon>Arthropoda</taxon>
        <taxon>Crustacea</taxon>
        <taxon>Multicrustacea</taxon>
        <taxon>Cirripedia</taxon>
        <taxon>Thoracica</taxon>
        <taxon>Thoracicalcarea</taxon>
        <taxon>Balanomorpha</taxon>
        <taxon>Balanoidea</taxon>
        <taxon>Balanidae</taxon>
        <taxon>Amphibalaninae</taxon>
        <taxon>Amphibalanus</taxon>
    </lineage>
</organism>
<feature type="transmembrane region" description="Helical" evidence="6">
    <location>
        <begin position="150"/>
        <end position="168"/>
    </location>
</feature>
<comment type="similarity">
    <text evidence="2">Belongs to the ammonium transporter (TC 2.A.49) family. Rh subfamily.</text>
</comment>
<evidence type="ECO:0000256" key="3">
    <source>
        <dbReference type="ARBA" id="ARBA00022692"/>
    </source>
</evidence>
<comment type="subcellular location">
    <subcellularLocation>
        <location evidence="1">Membrane</location>
        <topology evidence="1">Multi-pass membrane protein</topology>
    </subcellularLocation>
</comment>
<evidence type="ECO:0000256" key="2">
    <source>
        <dbReference type="ARBA" id="ARBA00011036"/>
    </source>
</evidence>
<dbReference type="GO" id="GO:0097272">
    <property type="term" value="P:ammonium homeostasis"/>
    <property type="evidence" value="ECO:0007669"/>
    <property type="project" value="TreeGrafter"/>
</dbReference>
<feature type="transmembrane region" description="Helical" evidence="6">
    <location>
        <begin position="7"/>
        <end position="28"/>
    </location>
</feature>
<accession>A0A6A4W2A3</accession>
<dbReference type="OrthoDB" id="534912at2759"/>
<keyword evidence="4 6" id="KW-1133">Transmembrane helix</keyword>
<dbReference type="GO" id="GO:0005886">
    <property type="term" value="C:plasma membrane"/>
    <property type="evidence" value="ECO:0007669"/>
    <property type="project" value="InterPro"/>
</dbReference>
<evidence type="ECO:0000256" key="1">
    <source>
        <dbReference type="ARBA" id="ARBA00004141"/>
    </source>
</evidence>
<feature type="transmembrane region" description="Helical" evidence="6">
    <location>
        <begin position="377"/>
        <end position="397"/>
    </location>
</feature>
<proteinExistence type="inferred from homology"/>
<protein>
    <submittedName>
        <fullName evidence="8">Ammonium transporter Rh type B</fullName>
    </submittedName>
</protein>
<evidence type="ECO:0000256" key="6">
    <source>
        <dbReference type="SAM" id="Phobius"/>
    </source>
</evidence>
<dbReference type="InterPro" id="IPR024041">
    <property type="entry name" value="NH4_transpt_AmtB-like_dom"/>
</dbReference>
<dbReference type="Gene3D" id="1.10.3430.10">
    <property type="entry name" value="Ammonium transporter AmtB like domains"/>
    <property type="match status" value="1"/>
</dbReference>
<name>A0A6A4W2A3_AMPAM</name>
<dbReference type="InterPro" id="IPR002229">
    <property type="entry name" value="RhesusRHD"/>
</dbReference>
<evidence type="ECO:0000256" key="4">
    <source>
        <dbReference type="ARBA" id="ARBA00022989"/>
    </source>
</evidence>
<dbReference type="PANTHER" id="PTHR11730">
    <property type="entry name" value="AMMONIUM TRANSPORTER"/>
    <property type="match status" value="1"/>
</dbReference>
<feature type="transmembrane region" description="Helical" evidence="6">
    <location>
        <begin position="40"/>
        <end position="59"/>
    </location>
</feature>
<comment type="caution">
    <text evidence="8">The sequence shown here is derived from an EMBL/GenBank/DDBJ whole genome shotgun (WGS) entry which is preliminary data.</text>
</comment>
<dbReference type="PANTHER" id="PTHR11730:SF60">
    <property type="entry name" value="RH50, ISOFORM D"/>
    <property type="match status" value="1"/>
</dbReference>
<evidence type="ECO:0000313" key="8">
    <source>
        <dbReference type="EMBL" id="KAF0299379.1"/>
    </source>
</evidence>
<feature type="transmembrane region" description="Helical" evidence="6">
    <location>
        <begin position="71"/>
        <end position="90"/>
    </location>
</feature>
<dbReference type="InterPro" id="IPR029020">
    <property type="entry name" value="Ammonium/urea_transptr"/>
</dbReference>
<keyword evidence="9" id="KW-1185">Reference proteome</keyword>
<sequence length="402" mass="42571">MFTFCSVTVFQDVHVMIFIGFGFLMTFLKRYGLSSVSVNFLVAGLVLEWAILVNGLFHLHHGKIQVDANSLLGADFTAAAVLISFGVVLGKTSPSQLIVMALLEVTYQLETPDGDTVPVQMNPTWAVPIFVINEVIGRKYLMVTDMGDSMFVHAFGAYFGLAVSFVLYRKDSDSDNAGSSSNSDLFSMIGTLFLWCFWPSFNSALAVGDDQHRAVVNTYLSLAASCVTTFAVSALLHRQGKFTMEHVQNATLAGGVAIGTAADMAVQPVGALIVGTIAGAISVVGFEKITPALDKHCRVHDTCGVHNLHGLPGVLAGVVGAVLAALASEEQYHSSLYVLFPAMAPASNSSSWEQLPPEWGVAAGTGRSAAAQGGMQMLALVISLIIGVLGGALTGQWNCLCR</sequence>